<dbReference type="AlphaFoldDB" id="A0A381ZPC7"/>
<feature type="domain" description="Phospholipase/carboxylesterase/thioesterase" evidence="1">
    <location>
        <begin position="24"/>
        <end position="206"/>
    </location>
</feature>
<evidence type="ECO:0000313" key="2">
    <source>
        <dbReference type="EMBL" id="SVA91168.1"/>
    </source>
</evidence>
<dbReference type="InterPro" id="IPR029058">
    <property type="entry name" value="AB_hydrolase_fold"/>
</dbReference>
<reference evidence="2" key="1">
    <citation type="submission" date="2018-05" db="EMBL/GenBank/DDBJ databases">
        <authorList>
            <person name="Lanie J.A."/>
            <person name="Ng W.-L."/>
            <person name="Kazmierczak K.M."/>
            <person name="Andrzejewski T.M."/>
            <person name="Davidsen T.M."/>
            <person name="Wayne K.J."/>
            <person name="Tettelin H."/>
            <person name="Glass J.I."/>
            <person name="Rusch D."/>
            <person name="Podicherti R."/>
            <person name="Tsui H.-C.T."/>
            <person name="Winkler M.E."/>
        </authorList>
    </citation>
    <scope>NUCLEOTIDE SEQUENCE</scope>
</reference>
<proteinExistence type="predicted"/>
<evidence type="ECO:0000259" key="1">
    <source>
        <dbReference type="Pfam" id="PF02230"/>
    </source>
</evidence>
<dbReference type="InterPro" id="IPR003140">
    <property type="entry name" value="PLipase/COase/thioEstase"/>
</dbReference>
<gene>
    <name evidence="2" type="ORF">METZ01_LOCUS144022</name>
</gene>
<dbReference type="GO" id="GO:0016787">
    <property type="term" value="F:hydrolase activity"/>
    <property type="evidence" value="ECO:0007669"/>
    <property type="project" value="InterPro"/>
</dbReference>
<dbReference type="Gene3D" id="3.40.50.1820">
    <property type="entry name" value="alpha/beta hydrolase"/>
    <property type="match status" value="1"/>
</dbReference>
<organism evidence="2">
    <name type="scientific">marine metagenome</name>
    <dbReference type="NCBI Taxonomy" id="408172"/>
    <lineage>
        <taxon>unclassified sequences</taxon>
        <taxon>metagenomes</taxon>
        <taxon>ecological metagenomes</taxon>
    </lineage>
</organism>
<name>A0A381ZPC7_9ZZZZ</name>
<sequence>MNPKEKEISYSSLNTYSTLNLLSSKTKNVWFVCHGIGHLSRYFIKHFNELNNEENYIIAPQAQSKFYIAPKMKHVGACWLTKEQTKTETNNVINYFNEILAFENIPSTCNLIFLGFSQGVSVVMRLIAKSKLKFNKLILYSGRIPIELTKNDFKHIDNKSEVYLVCGTKDSYLDKKTIKSEKKKAEELFDNVSTINFDIGHEINSSIVNVLPV</sequence>
<dbReference type="EMBL" id="UINC01022149">
    <property type="protein sequence ID" value="SVA91168.1"/>
    <property type="molecule type" value="Genomic_DNA"/>
</dbReference>
<dbReference type="Pfam" id="PF02230">
    <property type="entry name" value="Abhydrolase_2"/>
    <property type="match status" value="1"/>
</dbReference>
<dbReference type="SUPFAM" id="SSF53474">
    <property type="entry name" value="alpha/beta-Hydrolases"/>
    <property type="match status" value="1"/>
</dbReference>
<accession>A0A381ZPC7</accession>
<protein>
    <recommendedName>
        <fullName evidence="1">Phospholipase/carboxylesterase/thioesterase domain-containing protein</fullName>
    </recommendedName>
</protein>